<dbReference type="Proteomes" id="UP001237642">
    <property type="component" value="Unassembled WGS sequence"/>
</dbReference>
<dbReference type="InterPro" id="IPR021109">
    <property type="entry name" value="Peptidase_aspartic_dom_sf"/>
</dbReference>
<organism evidence="3 4">
    <name type="scientific">Heracleum sosnowskyi</name>
    <dbReference type="NCBI Taxonomy" id="360622"/>
    <lineage>
        <taxon>Eukaryota</taxon>
        <taxon>Viridiplantae</taxon>
        <taxon>Streptophyta</taxon>
        <taxon>Embryophyta</taxon>
        <taxon>Tracheophyta</taxon>
        <taxon>Spermatophyta</taxon>
        <taxon>Magnoliopsida</taxon>
        <taxon>eudicotyledons</taxon>
        <taxon>Gunneridae</taxon>
        <taxon>Pentapetalae</taxon>
        <taxon>asterids</taxon>
        <taxon>campanulids</taxon>
        <taxon>Apiales</taxon>
        <taxon>Apiaceae</taxon>
        <taxon>Apioideae</taxon>
        <taxon>apioid superclade</taxon>
        <taxon>Tordylieae</taxon>
        <taxon>Tordyliinae</taxon>
        <taxon>Heracleum</taxon>
    </lineage>
</organism>
<evidence type="ECO:0000313" key="3">
    <source>
        <dbReference type="EMBL" id="KAK1371153.1"/>
    </source>
</evidence>
<dbReference type="Gene3D" id="2.40.70.10">
    <property type="entry name" value="Acid Proteases"/>
    <property type="match status" value="2"/>
</dbReference>
<protein>
    <recommendedName>
        <fullName evidence="2">Xylanase inhibitor N-terminal domain-containing protein</fullName>
    </recommendedName>
</protein>
<evidence type="ECO:0000259" key="2">
    <source>
        <dbReference type="Pfam" id="PF14543"/>
    </source>
</evidence>
<name>A0AAD8HQQ9_9APIA</name>
<gene>
    <name evidence="3" type="ORF">POM88_037245</name>
</gene>
<dbReference type="Pfam" id="PF14543">
    <property type="entry name" value="TAXi_N"/>
    <property type="match status" value="1"/>
</dbReference>
<dbReference type="PANTHER" id="PTHR13683">
    <property type="entry name" value="ASPARTYL PROTEASES"/>
    <property type="match status" value="1"/>
</dbReference>
<sequence length="231" mass="25311">MFCSLSVHTIYNICSCGYDQEQVVLNGVHPPYTDGVLDLGTRNTTILAQLRKVGMMQNIFSHCFSAQEGGYLFMGDDILPSSGIVLAPMLNDISSDFYNLGPAAFRFDGQATGVEYLLVFFDSGSTYTYFGYPAYQALLDMLQLSPEAYLIISDLGNVCLGILNAAVLGMISMDSIGEISMQDQIVIYDLEKYQIGWPLQIAVNFLSSPESYSCFSFTLWTVGGIVTANCS</sequence>
<proteinExistence type="inferred from homology"/>
<keyword evidence="4" id="KW-1185">Reference proteome</keyword>
<dbReference type="GO" id="GO:0006508">
    <property type="term" value="P:proteolysis"/>
    <property type="evidence" value="ECO:0007669"/>
    <property type="project" value="InterPro"/>
</dbReference>
<evidence type="ECO:0000313" key="4">
    <source>
        <dbReference type="Proteomes" id="UP001237642"/>
    </source>
</evidence>
<accession>A0AAD8HQQ9</accession>
<dbReference type="InterPro" id="IPR032861">
    <property type="entry name" value="TAXi_N"/>
</dbReference>
<reference evidence="3" key="2">
    <citation type="submission" date="2023-05" db="EMBL/GenBank/DDBJ databases">
        <authorList>
            <person name="Schelkunov M.I."/>
        </authorList>
    </citation>
    <scope>NUCLEOTIDE SEQUENCE</scope>
    <source>
        <strain evidence="3">Hsosn_3</strain>
        <tissue evidence="3">Leaf</tissue>
    </source>
</reference>
<dbReference type="EMBL" id="JAUIZM010000008">
    <property type="protein sequence ID" value="KAK1371153.1"/>
    <property type="molecule type" value="Genomic_DNA"/>
</dbReference>
<dbReference type="AlphaFoldDB" id="A0AAD8HQQ9"/>
<dbReference type="GO" id="GO:0004190">
    <property type="term" value="F:aspartic-type endopeptidase activity"/>
    <property type="evidence" value="ECO:0007669"/>
    <property type="project" value="InterPro"/>
</dbReference>
<dbReference type="InterPro" id="IPR001461">
    <property type="entry name" value="Aspartic_peptidase_A1"/>
</dbReference>
<dbReference type="SUPFAM" id="SSF50630">
    <property type="entry name" value="Acid proteases"/>
    <property type="match status" value="1"/>
</dbReference>
<evidence type="ECO:0000256" key="1">
    <source>
        <dbReference type="ARBA" id="ARBA00007447"/>
    </source>
</evidence>
<comment type="similarity">
    <text evidence="1">Belongs to the peptidase A1 family.</text>
</comment>
<comment type="caution">
    <text evidence="3">The sequence shown here is derived from an EMBL/GenBank/DDBJ whole genome shotgun (WGS) entry which is preliminary data.</text>
</comment>
<dbReference type="PANTHER" id="PTHR13683:SF227">
    <property type="entry name" value="EUKARYOTIC ASPARTYL PROTEASE FAMILY PROTEIN"/>
    <property type="match status" value="1"/>
</dbReference>
<feature type="domain" description="Xylanase inhibitor N-terminal" evidence="2">
    <location>
        <begin position="14"/>
        <end position="76"/>
    </location>
</feature>
<reference evidence="3" key="1">
    <citation type="submission" date="2023-02" db="EMBL/GenBank/DDBJ databases">
        <title>Genome of toxic invasive species Heracleum sosnowskyi carries increased number of genes despite the absence of recent whole-genome duplications.</title>
        <authorList>
            <person name="Schelkunov M."/>
            <person name="Shtratnikova V."/>
            <person name="Makarenko M."/>
            <person name="Klepikova A."/>
            <person name="Omelchenko D."/>
            <person name="Novikova G."/>
            <person name="Obukhova E."/>
            <person name="Bogdanov V."/>
            <person name="Penin A."/>
            <person name="Logacheva M."/>
        </authorList>
    </citation>
    <scope>NUCLEOTIDE SEQUENCE</scope>
    <source>
        <strain evidence="3">Hsosn_3</strain>
        <tissue evidence="3">Leaf</tissue>
    </source>
</reference>